<gene>
    <name evidence="2" type="ORF">CTI12_AA483560</name>
</gene>
<proteinExistence type="predicted"/>
<feature type="transmembrane region" description="Helical" evidence="1">
    <location>
        <begin position="33"/>
        <end position="54"/>
    </location>
</feature>
<evidence type="ECO:0000313" key="2">
    <source>
        <dbReference type="EMBL" id="PWA49274.1"/>
    </source>
</evidence>
<dbReference type="OrthoDB" id="1728340at2759"/>
<organism evidence="2 3">
    <name type="scientific">Artemisia annua</name>
    <name type="common">Sweet wormwood</name>
    <dbReference type="NCBI Taxonomy" id="35608"/>
    <lineage>
        <taxon>Eukaryota</taxon>
        <taxon>Viridiplantae</taxon>
        <taxon>Streptophyta</taxon>
        <taxon>Embryophyta</taxon>
        <taxon>Tracheophyta</taxon>
        <taxon>Spermatophyta</taxon>
        <taxon>Magnoliopsida</taxon>
        <taxon>eudicotyledons</taxon>
        <taxon>Gunneridae</taxon>
        <taxon>Pentapetalae</taxon>
        <taxon>asterids</taxon>
        <taxon>campanulids</taxon>
        <taxon>Asterales</taxon>
        <taxon>Asteraceae</taxon>
        <taxon>Asteroideae</taxon>
        <taxon>Anthemideae</taxon>
        <taxon>Artemisiinae</taxon>
        <taxon>Artemisia</taxon>
    </lineage>
</organism>
<evidence type="ECO:0000256" key="1">
    <source>
        <dbReference type="SAM" id="Phobius"/>
    </source>
</evidence>
<keyword evidence="1" id="KW-1133">Transmembrane helix</keyword>
<sequence length="103" mass="11484">MDVDCCRCACSPGLHYIFRSSYSRSGTLYMSQFPPLISVIGALGIINGLYVVLWGKAKDVKKLKEEQLKQLLISENDQIKTVQVVVNGSNLTEPFLPKENSTF</sequence>
<keyword evidence="1" id="KW-0812">Transmembrane</keyword>
<dbReference type="AlphaFoldDB" id="A0A2U1LJV2"/>
<keyword evidence="3" id="KW-1185">Reference proteome</keyword>
<name>A0A2U1LJV2_ARTAN</name>
<protein>
    <submittedName>
        <fullName evidence="2">Nodulin MtN21 /EamA-like transporter family protein</fullName>
    </submittedName>
</protein>
<accession>A0A2U1LJV2</accession>
<reference evidence="2 3" key="1">
    <citation type="journal article" date="2018" name="Mol. Plant">
        <title>The genome of Artemisia annua provides insight into the evolution of Asteraceae family and artemisinin biosynthesis.</title>
        <authorList>
            <person name="Shen Q."/>
            <person name="Zhang L."/>
            <person name="Liao Z."/>
            <person name="Wang S."/>
            <person name="Yan T."/>
            <person name="Shi P."/>
            <person name="Liu M."/>
            <person name="Fu X."/>
            <person name="Pan Q."/>
            <person name="Wang Y."/>
            <person name="Lv Z."/>
            <person name="Lu X."/>
            <person name="Zhang F."/>
            <person name="Jiang W."/>
            <person name="Ma Y."/>
            <person name="Chen M."/>
            <person name="Hao X."/>
            <person name="Li L."/>
            <person name="Tang Y."/>
            <person name="Lv G."/>
            <person name="Zhou Y."/>
            <person name="Sun X."/>
            <person name="Brodelius P.E."/>
            <person name="Rose J.K.C."/>
            <person name="Tang K."/>
        </authorList>
    </citation>
    <scope>NUCLEOTIDE SEQUENCE [LARGE SCALE GENOMIC DNA]</scope>
    <source>
        <strain evidence="3">cv. Huhao1</strain>
        <tissue evidence="2">Leaf</tissue>
    </source>
</reference>
<evidence type="ECO:0000313" key="3">
    <source>
        <dbReference type="Proteomes" id="UP000245207"/>
    </source>
</evidence>
<dbReference type="EMBL" id="PKPP01009006">
    <property type="protein sequence ID" value="PWA49274.1"/>
    <property type="molecule type" value="Genomic_DNA"/>
</dbReference>
<keyword evidence="1" id="KW-0472">Membrane</keyword>
<dbReference type="Proteomes" id="UP000245207">
    <property type="component" value="Unassembled WGS sequence"/>
</dbReference>
<comment type="caution">
    <text evidence="2">The sequence shown here is derived from an EMBL/GenBank/DDBJ whole genome shotgun (WGS) entry which is preliminary data.</text>
</comment>